<dbReference type="PANTHER" id="PTHR31465:SF9">
    <property type="entry name" value="SPHINGOID LONG-CHAIN BASE TRANSPORTER RSB1"/>
    <property type="match status" value="1"/>
</dbReference>
<keyword evidence="4 6" id="KW-0472">Membrane</keyword>
<comment type="caution">
    <text evidence="7">The sequence shown here is derived from an EMBL/GenBank/DDBJ whole genome shotgun (WGS) entry which is preliminary data.</text>
</comment>
<feature type="transmembrane region" description="Helical" evidence="6">
    <location>
        <begin position="31"/>
        <end position="52"/>
    </location>
</feature>
<dbReference type="EMBL" id="JAVRQU010000022">
    <property type="protein sequence ID" value="KAK5691214.1"/>
    <property type="molecule type" value="Genomic_DNA"/>
</dbReference>
<keyword evidence="2 6" id="KW-0812">Transmembrane</keyword>
<dbReference type="GO" id="GO:0000324">
    <property type="term" value="C:fungal-type vacuole"/>
    <property type="evidence" value="ECO:0007669"/>
    <property type="project" value="TreeGrafter"/>
</dbReference>
<evidence type="ECO:0000256" key="4">
    <source>
        <dbReference type="ARBA" id="ARBA00023136"/>
    </source>
</evidence>
<evidence type="ECO:0000256" key="3">
    <source>
        <dbReference type="ARBA" id="ARBA00022989"/>
    </source>
</evidence>
<evidence type="ECO:0000313" key="7">
    <source>
        <dbReference type="EMBL" id="KAK5691214.1"/>
    </source>
</evidence>
<dbReference type="GO" id="GO:0005886">
    <property type="term" value="C:plasma membrane"/>
    <property type="evidence" value="ECO:0007669"/>
    <property type="project" value="TreeGrafter"/>
</dbReference>
<evidence type="ECO:0000256" key="6">
    <source>
        <dbReference type="SAM" id="Phobius"/>
    </source>
</evidence>
<evidence type="ECO:0000313" key="8">
    <source>
        <dbReference type="Proteomes" id="UP001310594"/>
    </source>
</evidence>
<feature type="transmembrane region" description="Helical" evidence="6">
    <location>
        <begin position="175"/>
        <end position="199"/>
    </location>
</feature>
<protein>
    <submittedName>
        <fullName evidence="7">Phospholipid-translocating ATPase rsb1</fullName>
    </submittedName>
</protein>
<feature type="transmembrane region" description="Helical" evidence="6">
    <location>
        <begin position="64"/>
        <end position="85"/>
    </location>
</feature>
<gene>
    <name evidence="7" type="primary">RSB1</name>
    <name evidence="7" type="ORF">LTR97_011866</name>
</gene>
<feature type="compositionally biased region" description="Basic residues" evidence="5">
    <location>
        <begin position="316"/>
        <end position="326"/>
    </location>
</feature>
<keyword evidence="3 6" id="KW-1133">Transmembrane helix</keyword>
<reference evidence="7" key="1">
    <citation type="submission" date="2023-08" db="EMBL/GenBank/DDBJ databases">
        <title>Black Yeasts Isolated from many extreme environments.</title>
        <authorList>
            <person name="Coleine C."/>
            <person name="Stajich J.E."/>
            <person name="Selbmann L."/>
        </authorList>
    </citation>
    <scope>NUCLEOTIDE SEQUENCE</scope>
    <source>
        <strain evidence="7">CCFEE 5810</strain>
    </source>
</reference>
<feature type="transmembrane region" description="Helical" evidence="6">
    <location>
        <begin position="220"/>
        <end position="241"/>
    </location>
</feature>
<proteinExistence type="predicted"/>
<comment type="subcellular location">
    <subcellularLocation>
        <location evidence="1">Membrane</location>
        <topology evidence="1">Multi-pass membrane protein</topology>
    </subcellularLocation>
</comment>
<organism evidence="7 8">
    <name type="scientific">Elasticomyces elasticus</name>
    <dbReference type="NCBI Taxonomy" id="574655"/>
    <lineage>
        <taxon>Eukaryota</taxon>
        <taxon>Fungi</taxon>
        <taxon>Dikarya</taxon>
        <taxon>Ascomycota</taxon>
        <taxon>Pezizomycotina</taxon>
        <taxon>Dothideomycetes</taxon>
        <taxon>Dothideomycetidae</taxon>
        <taxon>Mycosphaerellales</taxon>
        <taxon>Teratosphaeriaceae</taxon>
        <taxon>Elasticomyces</taxon>
    </lineage>
</organism>
<evidence type="ECO:0000256" key="5">
    <source>
        <dbReference type="SAM" id="MobiDB-lite"/>
    </source>
</evidence>
<dbReference type="AlphaFoldDB" id="A0AAN7VWN0"/>
<name>A0AAN7VWN0_9PEZI</name>
<evidence type="ECO:0000256" key="1">
    <source>
        <dbReference type="ARBA" id="ARBA00004141"/>
    </source>
</evidence>
<dbReference type="Pfam" id="PF04479">
    <property type="entry name" value="RTA1"/>
    <property type="match status" value="1"/>
</dbReference>
<evidence type="ECO:0000256" key="2">
    <source>
        <dbReference type="ARBA" id="ARBA00022692"/>
    </source>
</evidence>
<feature type="transmembrane region" description="Helical" evidence="6">
    <location>
        <begin position="261"/>
        <end position="279"/>
    </location>
</feature>
<dbReference type="Proteomes" id="UP001310594">
    <property type="component" value="Unassembled WGS sequence"/>
</dbReference>
<dbReference type="PANTHER" id="PTHR31465">
    <property type="entry name" value="PROTEIN RTA1-RELATED"/>
    <property type="match status" value="1"/>
</dbReference>
<feature type="transmembrane region" description="Helical" evidence="6">
    <location>
        <begin position="97"/>
        <end position="124"/>
    </location>
</feature>
<feature type="region of interest" description="Disordered" evidence="5">
    <location>
        <begin position="302"/>
        <end position="326"/>
    </location>
</feature>
<dbReference type="InterPro" id="IPR007568">
    <property type="entry name" value="RTA1"/>
</dbReference>
<feature type="transmembrane region" description="Helical" evidence="6">
    <location>
        <begin position="136"/>
        <end position="155"/>
    </location>
</feature>
<accession>A0AAN7VWN0</accession>
<sequence>MAIDPYANCNLQILDNDLCTLETCCLAQSSFLYIPSYGGNIFFAIWFGIMILPQIGLGIRYKTWAFGSAVIIGLALEVVGYAARVQLNNNPFDGNSFLMYLITLTIAPVFISAAIYLCLTRIIVIYGQKCSRFMPGTVAIAFMTSDFLSLLLQAVGGAIADTADTHADSQTGIDIMIAGLVLQAISLAAFLLFVADFAWRCHRGVLDQDPAKQRVRNQMMFKAFMASLLLATVVILIRSIFRVAELWGGFDGALWNDEVDFLILDGAMISLASLCLSALHPGPAFGGQWNAANWSFRAKKNATGAEKPSSASSLRSWRRLGRPSTG</sequence>